<dbReference type="InterPro" id="IPR036396">
    <property type="entry name" value="Cyt_P450_sf"/>
</dbReference>
<evidence type="ECO:0000256" key="3">
    <source>
        <dbReference type="ARBA" id="ARBA00023002"/>
    </source>
</evidence>
<dbReference type="PANTHER" id="PTHR46300">
    <property type="entry name" value="P450, PUTATIVE (EUROFUNG)-RELATED-RELATED"/>
    <property type="match status" value="1"/>
</dbReference>
<dbReference type="SUPFAM" id="SSF48264">
    <property type="entry name" value="Cytochrome P450"/>
    <property type="match status" value="1"/>
</dbReference>
<protein>
    <submittedName>
        <fullName evidence="7">Putative cytochrome P450</fullName>
    </submittedName>
</protein>
<evidence type="ECO:0000256" key="5">
    <source>
        <dbReference type="ARBA" id="ARBA00023033"/>
    </source>
</evidence>
<keyword evidence="5" id="KW-0503">Monooxygenase</keyword>
<dbReference type="OMA" id="HMAYNGR"/>
<proteinExistence type="inferred from homology"/>
<organism evidence="7">
    <name type="scientific">Rosellinia necatrix</name>
    <name type="common">White root-rot fungus</name>
    <dbReference type="NCBI Taxonomy" id="77044"/>
    <lineage>
        <taxon>Eukaryota</taxon>
        <taxon>Fungi</taxon>
        <taxon>Dikarya</taxon>
        <taxon>Ascomycota</taxon>
        <taxon>Pezizomycotina</taxon>
        <taxon>Sordariomycetes</taxon>
        <taxon>Xylariomycetidae</taxon>
        <taxon>Xylariales</taxon>
        <taxon>Xylariaceae</taxon>
        <taxon>Rosellinia</taxon>
    </lineage>
</organism>
<evidence type="ECO:0000313" key="8">
    <source>
        <dbReference type="Proteomes" id="UP000054516"/>
    </source>
</evidence>
<dbReference type="AlphaFoldDB" id="A0A1W2TJC6"/>
<keyword evidence="2 6" id="KW-0479">Metal-binding</keyword>
<evidence type="ECO:0000256" key="6">
    <source>
        <dbReference type="PIRSR" id="PIRSR602401-1"/>
    </source>
</evidence>
<dbReference type="CDD" id="cd11065">
    <property type="entry name" value="CYP64-like"/>
    <property type="match status" value="1"/>
</dbReference>
<keyword evidence="3" id="KW-0560">Oxidoreductase</keyword>
<feature type="binding site" description="axial binding residue" evidence="6">
    <location>
        <position position="441"/>
    </location>
    <ligand>
        <name>heme</name>
        <dbReference type="ChEBI" id="CHEBI:30413"/>
    </ligand>
    <ligandPart>
        <name>Fe</name>
        <dbReference type="ChEBI" id="CHEBI:18248"/>
    </ligandPart>
</feature>
<evidence type="ECO:0000313" key="7">
    <source>
        <dbReference type="EMBL" id="GAP88296.1"/>
    </source>
</evidence>
<comment type="similarity">
    <text evidence="1">Belongs to the cytochrome P450 family.</text>
</comment>
<sequence>MPYIYLLTLIAALVGSIALTYGWGIRSRPNPGPPALPIIGNLHQIPKTGAHRKFTEWAAIYGGLFTLKLGPALAAVITDRRLVKELVDKKSLVYSDRPHSYVSHELITKGDHLLVMKYGETWRSLRRVIHQYFMESMCEKKHIELVEAEQVQMMHDFLQSPERHMYHSKRTSNSIIMSLVFGVRTESVETAHMKELYAIMERWSEVMEAGATPPVDMFPFLKLIPESWFGNWVQRSLDVGQRMSRLYNGLQSPVLARRQRHGSRDTFMDLVLDQQGKLNLTPHQRDFLGGVLIEGGSDTVATMMLVIIQALTLHPDVQERAWAEIDSVCGEDRSPTWADFEQLPYITMIVKEAMRWRPVTPLLFPHALSKDDVVDGKVLPKGTIVFINAWGLHHDEAVFPEPDKFNPDRYTGRTKLAAEYAASADYAGRDHYVYGAGRRICPGIHLAERELFLGTAKLLWAFGFQPRLDAQGRPIPIDTDPLSGYSEGFLVCPKDFACSIKPRSARRAETIVREFEKADKEVFSRYRE</sequence>
<dbReference type="PRINTS" id="PR00463">
    <property type="entry name" value="EP450I"/>
</dbReference>
<dbReference type="InterPro" id="IPR002401">
    <property type="entry name" value="Cyt_P450_E_grp-I"/>
</dbReference>
<dbReference type="PANTHER" id="PTHR46300:SF2">
    <property type="entry name" value="CYTOCHROME P450 MONOOXYGENASE ALNH-RELATED"/>
    <property type="match status" value="1"/>
</dbReference>
<reference evidence="7" key="1">
    <citation type="submission" date="2016-03" db="EMBL/GenBank/DDBJ databases">
        <title>Draft genome sequence of Rosellinia necatrix.</title>
        <authorList>
            <person name="Kanematsu S."/>
        </authorList>
    </citation>
    <scope>NUCLEOTIDE SEQUENCE [LARGE SCALE GENOMIC DNA]</scope>
    <source>
        <strain evidence="7">W97</strain>
    </source>
</reference>
<gene>
    <name evidence="7" type="ORF">SAMD00023353_3000950</name>
</gene>
<dbReference type="OrthoDB" id="1103324at2759"/>
<dbReference type="InterPro" id="IPR050364">
    <property type="entry name" value="Cytochrome_P450_fung"/>
</dbReference>
<dbReference type="Pfam" id="PF00067">
    <property type="entry name" value="p450"/>
    <property type="match status" value="1"/>
</dbReference>
<dbReference type="GO" id="GO:0020037">
    <property type="term" value="F:heme binding"/>
    <property type="evidence" value="ECO:0007669"/>
    <property type="project" value="InterPro"/>
</dbReference>
<evidence type="ECO:0000256" key="4">
    <source>
        <dbReference type="ARBA" id="ARBA00023004"/>
    </source>
</evidence>
<evidence type="ECO:0000256" key="1">
    <source>
        <dbReference type="ARBA" id="ARBA00010617"/>
    </source>
</evidence>
<dbReference type="Gene3D" id="1.10.630.10">
    <property type="entry name" value="Cytochrome P450"/>
    <property type="match status" value="1"/>
</dbReference>
<evidence type="ECO:0000256" key="2">
    <source>
        <dbReference type="ARBA" id="ARBA00022723"/>
    </source>
</evidence>
<dbReference type="PRINTS" id="PR00385">
    <property type="entry name" value="P450"/>
</dbReference>
<dbReference type="STRING" id="77044.A0A1W2TJC6"/>
<keyword evidence="6" id="KW-0349">Heme</keyword>
<dbReference type="GO" id="GO:0005506">
    <property type="term" value="F:iron ion binding"/>
    <property type="evidence" value="ECO:0007669"/>
    <property type="project" value="InterPro"/>
</dbReference>
<comment type="cofactor">
    <cofactor evidence="6">
        <name>heme</name>
        <dbReference type="ChEBI" id="CHEBI:30413"/>
    </cofactor>
</comment>
<dbReference type="GO" id="GO:0016705">
    <property type="term" value="F:oxidoreductase activity, acting on paired donors, with incorporation or reduction of molecular oxygen"/>
    <property type="evidence" value="ECO:0007669"/>
    <property type="project" value="InterPro"/>
</dbReference>
<keyword evidence="8" id="KW-1185">Reference proteome</keyword>
<dbReference type="EMBL" id="DF977475">
    <property type="protein sequence ID" value="GAP88296.1"/>
    <property type="molecule type" value="Genomic_DNA"/>
</dbReference>
<dbReference type="InterPro" id="IPR001128">
    <property type="entry name" value="Cyt_P450"/>
</dbReference>
<keyword evidence="4 6" id="KW-0408">Iron</keyword>
<accession>A0A1W2TJC6</accession>
<dbReference type="Proteomes" id="UP000054516">
    <property type="component" value="Unassembled WGS sequence"/>
</dbReference>
<dbReference type="GO" id="GO:0004497">
    <property type="term" value="F:monooxygenase activity"/>
    <property type="evidence" value="ECO:0007669"/>
    <property type="project" value="UniProtKB-KW"/>
</dbReference>
<name>A0A1W2TJC6_ROSNE</name>